<feature type="binding site" evidence="7">
    <location>
        <position position="120"/>
    </location>
    <ligand>
        <name>Zn(2+)</name>
        <dbReference type="ChEBI" id="CHEBI:29105"/>
        <note>catalytic</note>
    </ligand>
</feature>
<proteinExistence type="inferred from homology"/>
<dbReference type="InterPro" id="IPR023091">
    <property type="entry name" value="MetalPrtase_cat_dom_sf_prd"/>
</dbReference>
<keyword evidence="7" id="KW-0698">rRNA processing</keyword>
<evidence type="ECO:0000256" key="4">
    <source>
        <dbReference type="ARBA" id="ARBA00022759"/>
    </source>
</evidence>
<feature type="binding site" evidence="7">
    <location>
        <position position="116"/>
    </location>
    <ligand>
        <name>Zn(2+)</name>
        <dbReference type="ChEBI" id="CHEBI:29105"/>
        <note>catalytic</note>
    </ligand>
</feature>
<dbReference type="SUPFAM" id="SSF55486">
    <property type="entry name" value="Metalloproteases ('zincins'), catalytic domain"/>
    <property type="match status" value="1"/>
</dbReference>
<keyword evidence="3 7" id="KW-0479">Metal-binding</keyword>
<evidence type="ECO:0000313" key="9">
    <source>
        <dbReference type="Proteomes" id="UP000609726"/>
    </source>
</evidence>
<evidence type="ECO:0000256" key="1">
    <source>
        <dbReference type="ARBA" id="ARBA00010875"/>
    </source>
</evidence>
<feature type="binding site" evidence="7">
    <location>
        <position position="126"/>
    </location>
    <ligand>
        <name>Zn(2+)</name>
        <dbReference type="ChEBI" id="CHEBI:29105"/>
        <note>catalytic</note>
    </ligand>
</feature>
<dbReference type="PROSITE" id="PS01306">
    <property type="entry name" value="UPF0054"/>
    <property type="match status" value="1"/>
</dbReference>
<dbReference type="NCBIfam" id="TIGR00043">
    <property type="entry name" value="rRNA maturation RNase YbeY"/>
    <property type="match status" value="1"/>
</dbReference>
<comment type="function">
    <text evidence="7">Single strand-specific metallo-endoribonuclease involved in late-stage 70S ribosome quality control and in maturation of the 3' terminus of the 16S rRNA.</text>
</comment>
<comment type="caution">
    <text evidence="8">The sequence shown here is derived from an EMBL/GenBank/DDBJ whole genome shotgun (WGS) entry which is preliminary data.</text>
</comment>
<gene>
    <name evidence="7 8" type="primary">ybeY</name>
    <name evidence="8" type="ORF">F2P45_07225</name>
</gene>
<evidence type="ECO:0000256" key="7">
    <source>
        <dbReference type="HAMAP-Rule" id="MF_00009"/>
    </source>
</evidence>
<dbReference type="PANTHER" id="PTHR46986:SF1">
    <property type="entry name" value="ENDORIBONUCLEASE YBEY, CHLOROPLASTIC"/>
    <property type="match status" value="1"/>
</dbReference>
<comment type="cofactor">
    <cofactor evidence="7">
        <name>Zn(2+)</name>
        <dbReference type="ChEBI" id="CHEBI:29105"/>
    </cofactor>
    <text evidence="7">Binds 1 zinc ion.</text>
</comment>
<dbReference type="PANTHER" id="PTHR46986">
    <property type="entry name" value="ENDORIBONUCLEASE YBEY, CHLOROPLASTIC"/>
    <property type="match status" value="1"/>
</dbReference>
<dbReference type="InterPro" id="IPR002036">
    <property type="entry name" value="YbeY"/>
</dbReference>
<evidence type="ECO:0000256" key="5">
    <source>
        <dbReference type="ARBA" id="ARBA00022801"/>
    </source>
</evidence>
<keyword evidence="7" id="KW-0963">Cytoplasm</keyword>
<keyword evidence="9" id="KW-1185">Reference proteome</keyword>
<keyword evidence="5 7" id="KW-0378">Hydrolase</keyword>
<dbReference type="RefSeq" id="WP_166872043.1">
    <property type="nucleotide sequence ID" value="NZ_WHJH01000005.1"/>
</dbReference>
<reference evidence="8 9" key="1">
    <citation type="submission" date="2019-10" db="EMBL/GenBank/DDBJ databases">
        <title>Taxonomy of Antarctic Massilia spp.: description of Massilia rubra sp. nov., Massilia aquatica sp. nov., Massilia mucilaginosa sp. nov., Massilia frigida sp. nov. isolated from streams, lakes and regoliths.</title>
        <authorList>
            <person name="Holochova P."/>
            <person name="Sedlacek I."/>
            <person name="Kralova S."/>
            <person name="Maslanova I."/>
            <person name="Busse H.-J."/>
            <person name="Stankova E."/>
            <person name="Vrbovska V."/>
            <person name="Kovarovic V."/>
            <person name="Bartak M."/>
            <person name="Svec P."/>
            <person name="Pantucek R."/>
        </authorList>
    </citation>
    <scope>NUCLEOTIDE SEQUENCE [LARGE SCALE GENOMIC DNA]</scope>
    <source>
        <strain evidence="8 9">CCM 8733</strain>
    </source>
</reference>
<dbReference type="InterPro" id="IPR020549">
    <property type="entry name" value="YbeY_CS"/>
</dbReference>
<dbReference type="EMBL" id="WHJH01000005">
    <property type="protein sequence ID" value="NHZ88815.1"/>
    <property type="molecule type" value="Genomic_DNA"/>
</dbReference>
<dbReference type="HAMAP" id="MF_00009">
    <property type="entry name" value="Endoribonucl_YbeY"/>
    <property type="match status" value="1"/>
</dbReference>
<dbReference type="Pfam" id="PF02130">
    <property type="entry name" value="YbeY"/>
    <property type="match status" value="1"/>
</dbReference>
<keyword evidence="4 7" id="KW-0255">Endonuclease</keyword>
<keyword evidence="7" id="KW-0690">Ribosome biogenesis</keyword>
<comment type="subcellular location">
    <subcellularLocation>
        <location evidence="7">Cytoplasm</location>
    </subcellularLocation>
</comment>
<comment type="similarity">
    <text evidence="1 7">Belongs to the endoribonuclease YbeY family.</text>
</comment>
<evidence type="ECO:0000313" key="8">
    <source>
        <dbReference type="EMBL" id="NHZ88815.1"/>
    </source>
</evidence>
<keyword evidence="6 7" id="KW-0862">Zinc</keyword>
<dbReference type="Gene3D" id="3.40.390.30">
    <property type="entry name" value="Metalloproteases ('zincins'), catalytic domain"/>
    <property type="match status" value="1"/>
</dbReference>
<name>A0ABX0NPZ9_9BURK</name>
<evidence type="ECO:0000256" key="2">
    <source>
        <dbReference type="ARBA" id="ARBA00022722"/>
    </source>
</evidence>
<protein>
    <recommendedName>
        <fullName evidence="7">Endoribonuclease YbeY</fullName>
        <ecNumber evidence="7">3.1.-.-</ecNumber>
    </recommendedName>
</protein>
<evidence type="ECO:0000256" key="6">
    <source>
        <dbReference type="ARBA" id="ARBA00022833"/>
    </source>
</evidence>
<dbReference type="Proteomes" id="UP000609726">
    <property type="component" value="Unassembled WGS sequence"/>
</dbReference>
<evidence type="ECO:0000256" key="3">
    <source>
        <dbReference type="ARBA" id="ARBA00022723"/>
    </source>
</evidence>
<keyword evidence="2 7" id="KW-0540">Nuclease</keyword>
<organism evidence="8 9">
    <name type="scientific">Massilia mucilaginosa</name>
    <dbReference type="NCBI Taxonomy" id="2609282"/>
    <lineage>
        <taxon>Bacteria</taxon>
        <taxon>Pseudomonadati</taxon>
        <taxon>Pseudomonadota</taxon>
        <taxon>Betaproteobacteria</taxon>
        <taxon>Burkholderiales</taxon>
        <taxon>Oxalobacteraceae</taxon>
        <taxon>Telluria group</taxon>
        <taxon>Massilia</taxon>
    </lineage>
</organism>
<accession>A0ABX0NPZ9</accession>
<sequence length="154" mass="17587">MSAKNKLSLSVQYPDPRLQESITRPKVRRWVQAALFAPAELTIRFVDAEEGRVLNRDYREKDYATNVLTFAYNEGEDIAEDEPTRADIILCTDVLEKEALEQKKTVEEHSAHLIVHGVLHAQGYDHNDDDEATEMEQLERDILAVLGYPDPYAS</sequence>
<dbReference type="EC" id="3.1.-.-" evidence="7"/>